<name>A0A2K8K5M5_9RHOB</name>
<dbReference type="KEGG" id="rbg:BG454_02025"/>
<keyword evidence="1" id="KW-0812">Transmembrane</keyword>
<keyword evidence="1" id="KW-0472">Membrane</keyword>
<feature type="domain" description="DUF5671" evidence="2">
    <location>
        <begin position="66"/>
        <end position="199"/>
    </location>
</feature>
<organism evidence="3 4">
    <name type="scientific">Roseinatronobacter bogoriensis subsp. barguzinensis</name>
    <dbReference type="NCBI Taxonomy" id="441209"/>
    <lineage>
        <taxon>Bacteria</taxon>
        <taxon>Pseudomonadati</taxon>
        <taxon>Pseudomonadota</taxon>
        <taxon>Alphaproteobacteria</taxon>
        <taxon>Rhodobacterales</taxon>
        <taxon>Paracoccaceae</taxon>
        <taxon>Roseinatronobacter</taxon>
    </lineage>
</organism>
<dbReference type="RefSeq" id="WP_071479908.1">
    <property type="nucleotide sequence ID" value="NZ_CP024899.1"/>
</dbReference>
<proteinExistence type="predicted"/>
<dbReference type="InterPro" id="IPR043728">
    <property type="entry name" value="DUF5671"/>
</dbReference>
<protein>
    <recommendedName>
        <fullName evidence="2">DUF5671 domain-containing protein</fullName>
    </recommendedName>
</protein>
<dbReference type="EMBL" id="CP024899">
    <property type="protein sequence ID" value="ATX64761.1"/>
    <property type="molecule type" value="Genomic_DNA"/>
</dbReference>
<reference evidence="3 4" key="1">
    <citation type="submission" date="2017-11" db="EMBL/GenBank/DDBJ databases">
        <title>Revised Sequence and Annotation of the Rhodobaca barguzinensis strain alga05 Genome.</title>
        <authorList>
            <person name="Kopejtka K."/>
            <person name="Tomasch J.M."/>
            <person name="Bunk B."/>
            <person name="Koblizek M."/>
        </authorList>
    </citation>
    <scope>NUCLEOTIDE SEQUENCE [LARGE SCALE GENOMIC DNA]</scope>
    <source>
        <strain evidence="4">alga05</strain>
    </source>
</reference>
<evidence type="ECO:0000259" key="2">
    <source>
        <dbReference type="Pfam" id="PF18920"/>
    </source>
</evidence>
<evidence type="ECO:0000313" key="4">
    <source>
        <dbReference type="Proteomes" id="UP000228948"/>
    </source>
</evidence>
<sequence>MKPADQLAAFVQDGFRAGHSAEELRDALGRAGWSDPEIDSALAGWSDHGLRLPVPRPRPSLNAAEAATYALLFFALLSVTWNVVALSFWLIEIWLPEPDSRSGYGTARSMRWSIAVLVVVLPLFLWLQARTDRAARANPGERRSPTRKNFGAVTVFLAALVLLADAIAVVFAFLNGDMTLQFLLKAAVVALVAGLIIAWFRSFLADD</sequence>
<dbReference type="Proteomes" id="UP000228948">
    <property type="component" value="Chromosome"/>
</dbReference>
<accession>A0A2K8K5M5</accession>
<dbReference type="STRING" id="441209.GCA_001870665_00825"/>
<keyword evidence="1" id="KW-1133">Transmembrane helix</keyword>
<evidence type="ECO:0000256" key="1">
    <source>
        <dbReference type="SAM" id="Phobius"/>
    </source>
</evidence>
<evidence type="ECO:0000313" key="3">
    <source>
        <dbReference type="EMBL" id="ATX64761.1"/>
    </source>
</evidence>
<keyword evidence="4" id="KW-1185">Reference proteome</keyword>
<feature type="transmembrane region" description="Helical" evidence="1">
    <location>
        <begin position="150"/>
        <end position="174"/>
    </location>
</feature>
<feature type="transmembrane region" description="Helical" evidence="1">
    <location>
        <begin position="180"/>
        <end position="200"/>
    </location>
</feature>
<feature type="transmembrane region" description="Helical" evidence="1">
    <location>
        <begin position="66"/>
        <end position="90"/>
    </location>
</feature>
<feature type="transmembrane region" description="Helical" evidence="1">
    <location>
        <begin position="110"/>
        <end position="129"/>
    </location>
</feature>
<dbReference type="Pfam" id="PF18920">
    <property type="entry name" value="DUF5671"/>
    <property type="match status" value="1"/>
</dbReference>
<dbReference type="AlphaFoldDB" id="A0A2K8K5M5"/>
<dbReference type="OrthoDB" id="529444at2"/>
<gene>
    <name evidence="3" type="ORF">BG454_02025</name>
</gene>